<organism evidence="9">
    <name type="scientific">Fulvimarina pelagi</name>
    <dbReference type="NCBI Taxonomy" id="217511"/>
    <lineage>
        <taxon>Bacteria</taxon>
        <taxon>Pseudomonadati</taxon>
        <taxon>Pseudomonadota</taxon>
        <taxon>Alphaproteobacteria</taxon>
        <taxon>Hyphomicrobiales</taxon>
        <taxon>Aurantimonadaceae</taxon>
        <taxon>Fulvimarina</taxon>
    </lineage>
</organism>
<dbReference type="PANTHER" id="PTHR43867">
    <property type="entry name" value="CELLULOSE SYNTHASE CATALYTIC SUBUNIT A [UDP-FORMING]"/>
    <property type="match status" value="1"/>
</dbReference>
<keyword evidence="2 7" id="KW-0328">Glycosyltransferase</keyword>
<evidence type="ECO:0000256" key="1">
    <source>
        <dbReference type="ARBA" id="ARBA00004141"/>
    </source>
</evidence>
<dbReference type="GO" id="GO:0016760">
    <property type="term" value="F:cellulose synthase (UDP-forming) activity"/>
    <property type="evidence" value="ECO:0007669"/>
    <property type="project" value="UniProtKB-EC"/>
</dbReference>
<feature type="domain" description="Glycosyltransferase 2-like" evidence="8">
    <location>
        <begin position="229"/>
        <end position="443"/>
    </location>
</feature>
<feature type="transmembrane region" description="Helical" evidence="7">
    <location>
        <begin position="509"/>
        <end position="528"/>
    </location>
</feature>
<comment type="cofactor">
    <cofactor evidence="7">
        <name>Mg(2+)</name>
        <dbReference type="ChEBI" id="CHEBI:18420"/>
    </cofactor>
</comment>
<keyword evidence="7" id="KW-1003">Cell membrane</keyword>
<evidence type="ECO:0000256" key="7">
    <source>
        <dbReference type="RuleBase" id="RU365020"/>
    </source>
</evidence>
<evidence type="ECO:0000256" key="2">
    <source>
        <dbReference type="ARBA" id="ARBA00022676"/>
    </source>
</evidence>
<dbReference type="EC" id="2.4.1.12" evidence="7"/>
<dbReference type="OrthoDB" id="9806824at2"/>
<dbReference type="UniPathway" id="UPA00694"/>
<keyword evidence="4 7" id="KW-0812">Transmembrane</keyword>
<evidence type="ECO:0000313" key="9">
    <source>
        <dbReference type="EMBL" id="BAT31491.1"/>
    </source>
</evidence>
<dbReference type="PRINTS" id="PR01439">
    <property type="entry name" value="CELLSNTHASEA"/>
</dbReference>
<dbReference type="Pfam" id="PF13632">
    <property type="entry name" value="Glyco_trans_2_3"/>
    <property type="match status" value="1"/>
</dbReference>
<feature type="transmembrane region" description="Helical" evidence="7">
    <location>
        <begin position="404"/>
        <end position="424"/>
    </location>
</feature>
<dbReference type="AlphaFoldDB" id="A0A0P0ZAA6"/>
<feature type="transmembrane region" description="Helical" evidence="7">
    <location>
        <begin position="31"/>
        <end position="47"/>
    </location>
</feature>
<keyword evidence="3 7" id="KW-0808">Transferase</keyword>
<evidence type="ECO:0000259" key="8">
    <source>
        <dbReference type="Pfam" id="PF13632"/>
    </source>
</evidence>
<evidence type="ECO:0000256" key="6">
    <source>
        <dbReference type="ARBA" id="ARBA00023136"/>
    </source>
</evidence>
<evidence type="ECO:0000256" key="5">
    <source>
        <dbReference type="ARBA" id="ARBA00022989"/>
    </source>
</evidence>
<dbReference type="SUPFAM" id="SSF53448">
    <property type="entry name" value="Nucleotide-diphospho-sugar transferases"/>
    <property type="match status" value="1"/>
</dbReference>
<keyword evidence="5 7" id="KW-1133">Transmembrane helix</keyword>
<feature type="transmembrane region" description="Helical" evidence="7">
    <location>
        <begin position="540"/>
        <end position="561"/>
    </location>
</feature>
<feature type="transmembrane region" description="Helical" evidence="7">
    <location>
        <begin position="7"/>
        <end position="25"/>
    </location>
</feature>
<dbReference type="GO" id="GO:0006011">
    <property type="term" value="P:UDP-alpha-D-glucose metabolic process"/>
    <property type="evidence" value="ECO:0007669"/>
    <property type="project" value="InterPro"/>
</dbReference>
<dbReference type="InterPro" id="IPR003919">
    <property type="entry name" value="Cell_synth_A"/>
</dbReference>
<keyword evidence="7" id="KW-0997">Cell inner membrane</keyword>
<keyword evidence="7" id="KW-0973">c-di-GMP</keyword>
<dbReference type="InterPro" id="IPR029044">
    <property type="entry name" value="Nucleotide-diphossugar_trans"/>
</dbReference>
<dbReference type="NCBIfam" id="TIGR03030">
    <property type="entry name" value="CelA"/>
    <property type="match status" value="1"/>
</dbReference>
<reference evidence="9" key="1">
    <citation type="journal article" date="2015" name="Proc. Natl. Acad. Sci. U.S.A.">
        <title>Bacterial clade with the ribosomal RNA operon on a small plasmid rather than the chromosome.</title>
        <authorList>
            <person name="Anda M."/>
            <person name="Ohtsubo Y."/>
            <person name="Okubo T."/>
            <person name="Sugawara M."/>
            <person name="Nagata Y."/>
            <person name="Tsuda M."/>
            <person name="Minamisawa K."/>
            <person name="Mitsui H."/>
        </authorList>
    </citation>
    <scope>NUCLEOTIDE SEQUENCE</scope>
    <source>
        <strain evidence="9">DSM 15513</strain>
    </source>
</reference>
<dbReference type="GO" id="GO:0035438">
    <property type="term" value="F:cyclic-di-GMP binding"/>
    <property type="evidence" value="ECO:0007669"/>
    <property type="project" value="InterPro"/>
</dbReference>
<dbReference type="InterPro" id="IPR050321">
    <property type="entry name" value="Glycosyltr_2/OpgH_subfam"/>
</dbReference>
<dbReference type="InterPro" id="IPR001173">
    <property type="entry name" value="Glyco_trans_2-like"/>
</dbReference>
<dbReference type="GO" id="GO:0030244">
    <property type="term" value="P:cellulose biosynthetic process"/>
    <property type="evidence" value="ECO:0007669"/>
    <property type="project" value="UniProtKB-KW"/>
</dbReference>
<feature type="transmembrane region" description="Helical" evidence="7">
    <location>
        <begin position="83"/>
        <end position="110"/>
    </location>
</feature>
<sequence>MRVLFYAAFWFISAAAFLIMVQQPISVDAQWLIALTALGIAGLIYILKLDGAWRYVFMAAVSIVVLRYAYWRTTETLPPADELASFITAICLYGAEMYCLFMLAISLFVVSDPLERRRAPQFDDESLPTVDVFVPSFNEASDILSLTLSAAKAMDYPHEKLKVYLLDDGGTDEKRLSSDPRISTAAKRRQSELQEVCRKLGVIYLTRPANIHAKAGNLNNGLAHSQGELVVVLDADHAPAREFLRETVGHFKTDPKLFLVQTPHFFANPDPLEKNLNTFERMPSENEMFYGQIQKGLDKWNAAFFCGSAAVLRRQALLEVEGFSGVSITEDCETALELHANGWNSLYVDRPMVVGLQPETVASFIGQRSRWCRGMIQIMLLKNPMFRSGLTLAQRLCYLSSMMFWFFPFIRTVFLVAPLLFILFDMKIFVASVDEFVAYSLTYLVAGELLRNYLYGRVRWPWVSDLYEYVQSVYLLRAIVSVLINPRRPTFNVTAKGETLDRDQLSQLAWPYFAIFGTLLVAAGICLYRYQTEPEISGMLLVVGAWNLLNLCVAGAALGVVTERRERRRSPRLSSMRRGELVFSNGAEIAPVAIDDASLVGAHVTILDRAPETLGDRGAELHVYALDTDHKIGSMPVEIRSLASGRDGLGVGLDYRASVSDYRLIADLMLADLQPIREIRAKRRRLRGIVKGSLGFAQWSLSYPLNALHHLVFDRDRSERQASQASAQAIPAIASSRSSEL</sequence>
<comment type="subcellular location">
    <subcellularLocation>
        <location evidence="7">Cell inner membrane</location>
    </subcellularLocation>
    <subcellularLocation>
        <location evidence="1">Membrane</location>
        <topology evidence="1">Multi-pass membrane protein</topology>
    </subcellularLocation>
</comment>
<proteinExistence type="predicted"/>
<dbReference type="GO" id="GO:0005886">
    <property type="term" value="C:plasma membrane"/>
    <property type="evidence" value="ECO:0007669"/>
    <property type="project" value="UniProtKB-SubCell"/>
</dbReference>
<comment type="pathway">
    <text evidence="7">Glycan metabolism; bacterial cellulose biosynthesis.</text>
</comment>
<dbReference type="Gene3D" id="3.90.550.10">
    <property type="entry name" value="Spore Coat Polysaccharide Biosynthesis Protein SpsA, Chain A"/>
    <property type="match status" value="1"/>
</dbReference>
<comment type="catalytic activity">
    <reaction evidence="7">
        <text>[(1-&gt;4)-beta-D-glucosyl](n) + UDP-alpha-D-glucose = [(1-&gt;4)-beta-D-glucosyl](n+1) + UDP + H(+)</text>
        <dbReference type="Rhea" id="RHEA:19929"/>
        <dbReference type="Rhea" id="RHEA-COMP:10033"/>
        <dbReference type="Rhea" id="RHEA-COMP:10034"/>
        <dbReference type="ChEBI" id="CHEBI:15378"/>
        <dbReference type="ChEBI" id="CHEBI:18246"/>
        <dbReference type="ChEBI" id="CHEBI:58223"/>
        <dbReference type="ChEBI" id="CHEBI:58885"/>
        <dbReference type="EC" id="2.4.1.12"/>
    </reaction>
</comment>
<dbReference type="PANTHER" id="PTHR43867:SF2">
    <property type="entry name" value="CELLULOSE SYNTHASE CATALYTIC SUBUNIT A [UDP-FORMING]"/>
    <property type="match status" value="1"/>
</dbReference>
<protein>
    <recommendedName>
        <fullName evidence="7">Cellulose synthase catalytic subunit [UDP-forming]</fullName>
        <ecNumber evidence="7">2.4.1.12</ecNumber>
    </recommendedName>
</protein>
<feature type="transmembrane region" description="Helical" evidence="7">
    <location>
        <begin position="52"/>
        <end position="71"/>
    </location>
</feature>
<feature type="transmembrane region" description="Helical" evidence="7">
    <location>
        <begin position="436"/>
        <end position="454"/>
    </location>
</feature>
<dbReference type="EMBL" id="LC066397">
    <property type="protein sequence ID" value="BAT31491.1"/>
    <property type="molecule type" value="Genomic_DNA"/>
</dbReference>
<keyword evidence="6 7" id="KW-0472">Membrane</keyword>
<evidence type="ECO:0000256" key="3">
    <source>
        <dbReference type="ARBA" id="ARBA00022679"/>
    </source>
</evidence>
<accession>A0A0P0ZAA6</accession>
<keyword evidence="7" id="KW-0135">Cellulose biosynthesis</keyword>
<name>A0A0P0ZAA6_9HYPH</name>
<dbReference type="RefSeq" id="WP_007066049.1">
    <property type="nucleotide sequence ID" value="NZ_BBWO01000005.1"/>
</dbReference>
<dbReference type="CDD" id="cd06421">
    <property type="entry name" value="CESA_CelA_like"/>
    <property type="match status" value="1"/>
</dbReference>
<evidence type="ECO:0000256" key="4">
    <source>
        <dbReference type="ARBA" id="ARBA00022692"/>
    </source>
</evidence>
<comment type="function">
    <text evidence="7">Catalytic subunit of cellulose synthase. It polymerizes uridine 5'-diphosphate glucose to cellulose.</text>
</comment>